<evidence type="ECO:0000313" key="2">
    <source>
        <dbReference type="Proteomes" id="UP001165074"/>
    </source>
</evidence>
<keyword evidence="2" id="KW-1185">Reference proteome</keyword>
<dbReference type="Pfam" id="PF13365">
    <property type="entry name" value="Trypsin_2"/>
    <property type="match status" value="1"/>
</dbReference>
<accession>A0A9W6SDC0</accession>
<organism evidence="1 2">
    <name type="scientific">Actinoallomurus iriomotensis</name>
    <dbReference type="NCBI Taxonomy" id="478107"/>
    <lineage>
        <taxon>Bacteria</taxon>
        <taxon>Bacillati</taxon>
        <taxon>Actinomycetota</taxon>
        <taxon>Actinomycetes</taxon>
        <taxon>Streptosporangiales</taxon>
        <taxon>Thermomonosporaceae</taxon>
        <taxon>Actinoallomurus</taxon>
    </lineage>
</organism>
<reference evidence="1" key="1">
    <citation type="submission" date="2023-03" db="EMBL/GenBank/DDBJ databases">
        <title>Actinoallomurus iriomotensis NBRC 103684.</title>
        <authorList>
            <person name="Ichikawa N."/>
            <person name="Sato H."/>
            <person name="Tonouchi N."/>
        </authorList>
    </citation>
    <scope>NUCLEOTIDE SEQUENCE</scope>
    <source>
        <strain evidence="1">NBRC 103684</strain>
    </source>
</reference>
<proteinExistence type="predicted"/>
<gene>
    <name evidence="1" type="ORF">Airi02_094420</name>
</gene>
<dbReference type="Proteomes" id="UP001165074">
    <property type="component" value="Unassembled WGS sequence"/>
</dbReference>
<dbReference type="Gene3D" id="2.40.10.10">
    <property type="entry name" value="Trypsin-like serine proteases"/>
    <property type="match status" value="1"/>
</dbReference>
<name>A0A9W6SDC0_9ACTN</name>
<evidence type="ECO:0008006" key="3">
    <source>
        <dbReference type="Google" id="ProtNLM"/>
    </source>
</evidence>
<dbReference type="InterPro" id="IPR009003">
    <property type="entry name" value="Peptidase_S1_PA"/>
</dbReference>
<dbReference type="SUPFAM" id="SSF50494">
    <property type="entry name" value="Trypsin-like serine proteases"/>
    <property type="match status" value="1"/>
</dbReference>
<dbReference type="RefSeq" id="WP_285583161.1">
    <property type="nucleotide sequence ID" value="NZ_BSTK01000020.1"/>
</dbReference>
<dbReference type="InterPro" id="IPR043504">
    <property type="entry name" value="Peptidase_S1_PA_chymotrypsin"/>
</dbReference>
<comment type="caution">
    <text evidence="1">The sequence shown here is derived from an EMBL/GenBank/DDBJ whole genome shotgun (WGS) entry which is preliminary data.</text>
</comment>
<protein>
    <recommendedName>
        <fullName evidence="3">Serine protease</fullName>
    </recommendedName>
</protein>
<sequence length="140" mass="14474">MIFDPERDLAVLRVPGLTAPALRLQENARVGDVGVILGYPRNGGLREIPARIQQVSIAKGPDIYGRHMASRQVFALYGGITRGMSGGPLVTTAGTVSAMVFATDLGSAQGSFALTARELSSQARAGTTAVTAVSTGPCSD</sequence>
<dbReference type="AlphaFoldDB" id="A0A9W6SDC0"/>
<dbReference type="EMBL" id="BSTK01000020">
    <property type="protein sequence ID" value="GLY91514.1"/>
    <property type="molecule type" value="Genomic_DNA"/>
</dbReference>
<evidence type="ECO:0000313" key="1">
    <source>
        <dbReference type="EMBL" id="GLY91514.1"/>
    </source>
</evidence>